<dbReference type="EC" id="4.2.1.96" evidence="4"/>
<dbReference type="GO" id="GO:0008124">
    <property type="term" value="F:4-alpha-hydroxytetrahydrobiopterin dehydratase activity"/>
    <property type="evidence" value="ECO:0007669"/>
    <property type="project" value="UniProtKB-UniRule"/>
</dbReference>
<dbReference type="EMBL" id="CP025781">
    <property type="protein sequence ID" value="QBC42951.1"/>
    <property type="molecule type" value="Genomic_DNA"/>
</dbReference>
<evidence type="ECO:0000313" key="6">
    <source>
        <dbReference type="Proteomes" id="UP000515917"/>
    </source>
</evidence>
<proteinExistence type="inferred from homology"/>
<evidence type="ECO:0000256" key="2">
    <source>
        <dbReference type="ARBA" id="ARBA00006472"/>
    </source>
</evidence>
<dbReference type="GO" id="GO:0006729">
    <property type="term" value="P:tetrahydrobiopterin biosynthetic process"/>
    <property type="evidence" value="ECO:0007669"/>
    <property type="project" value="InterPro"/>
</dbReference>
<gene>
    <name evidence="5" type="ORF">C1H71_04890</name>
</gene>
<dbReference type="InterPro" id="IPR001533">
    <property type="entry name" value="Pterin_deHydtase"/>
</dbReference>
<dbReference type="Pfam" id="PF01329">
    <property type="entry name" value="Pterin_4a"/>
    <property type="match status" value="1"/>
</dbReference>
<dbReference type="HAMAP" id="MF_00434">
    <property type="entry name" value="Pterin_4_alpha"/>
    <property type="match status" value="1"/>
</dbReference>
<evidence type="ECO:0000256" key="3">
    <source>
        <dbReference type="ARBA" id="ARBA00023239"/>
    </source>
</evidence>
<dbReference type="PANTHER" id="PTHR42805">
    <property type="entry name" value="PTERIN-4-ALPHA-CARBINOLAMINE DEHYDRATASE-RELATED"/>
    <property type="match status" value="1"/>
</dbReference>
<name>A0A7G3G6Q7_9NEIS</name>
<dbReference type="KEGG" id="ifl:C1H71_04890"/>
<evidence type="ECO:0000256" key="1">
    <source>
        <dbReference type="ARBA" id="ARBA00001554"/>
    </source>
</evidence>
<dbReference type="RefSeq" id="WP_130105561.1">
    <property type="nucleotide sequence ID" value="NZ_CP025781.1"/>
</dbReference>
<organism evidence="5 6">
    <name type="scientific">Iodobacter fluviatilis</name>
    <dbReference type="NCBI Taxonomy" id="537"/>
    <lineage>
        <taxon>Bacteria</taxon>
        <taxon>Pseudomonadati</taxon>
        <taxon>Pseudomonadota</taxon>
        <taxon>Betaproteobacteria</taxon>
        <taxon>Neisseriales</taxon>
        <taxon>Chitinibacteraceae</taxon>
        <taxon>Iodobacter</taxon>
    </lineage>
</organism>
<accession>A0A7G3G6Q7</accession>
<reference evidence="5 6" key="1">
    <citation type="submission" date="2018-01" db="EMBL/GenBank/DDBJ databases">
        <title>Genome sequence of Iodobacter sp. strain PCH194 isolated from Indian Trans-Himalaya.</title>
        <authorList>
            <person name="Kumar V."/>
            <person name="Thakur V."/>
            <person name="Kumar S."/>
            <person name="Singh D."/>
        </authorList>
    </citation>
    <scope>NUCLEOTIDE SEQUENCE [LARGE SCALE GENOMIC DNA]</scope>
    <source>
        <strain evidence="5 6">PCH194</strain>
    </source>
</reference>
<comment type="catalytic activity">
    <reaction evidence="1 4">
        <text>(4aS,6R)-4a-hydroxy-L-erythro-5,6,7,8-tetrahydrobiopterin = (6R)-L-erythro-6,7-dihydrobiopterin + H2O</text>
        <dbReference type="Rhea" id="RHEA:11920"/>
        <dbReference type="ChEBI" id="CHEBI:15377"/>
        <dbReference type="ChEBI" id="CHEBI:15642"/>
        <dbReference type="ChEBI" id="CHEBI:43120"/>
        <dbReference type="EC" id="4.2.1.96"/>
    </reaction>
</comment>
<dbReference type="Gene3D" id="3.30.1360.20">
    <property type="entry name" value="Transcriptional coactivator/pterin dehydratase"/>
    <property type="match status" value="1"/>
</dbReference>
<dbReference type="CDD" id="cd00913">
    <property type="entry name" value="PCD_DCoH_subfamily_a"/>
    <property type="match status" value="1"/>
</dbReference>
<dbReference type="PANTHER" id="PTHR42805:SF1">
    <property type="entry name" value="PTERIN-4-ALPHA-CARBINOLAMINE DEHYDRATASE-RELATED"/>
    <property type="match status" value="1"/>
</dbReference>
<keyword evidence="6" id="KW-1185">Reference proteome</keyword>
<dbReference type="SUPFAM" id="SSF55248">
    <property type="entry name" value="PCD-like"/>
    <property type="match status" value="1"/>
</dbReference>
<dbReference type="AlphaFoldDB" id="A0A7G3G6Q7"/>
<evidence type="ECO:0000256" key="4">
    <source>
        <dbReference type="HAMAP-Rule" id="MF_00434"/>
    </source>
</evidence>
<evidence type="ECO:0000313" key="5">
    <source>
        <dbReference type="EMBL" id="QBC42951.1"/>
    </source>
</evidence>
<sequence>MSLSTENCIDGAVKLSEVEAEMLSTDLQDWIVTDAYLERTFRFKNFHETMGFVNAVAWMSNQQNHHPDLDVSYSRCRVRWSTHSANGITRNDFICAARSDALTLKANS</sequence>
<keyword evidence="3 4" id="KW-0456">Lyase</keyword>
<dbReference type="Proteomes" id="UP000515917">
    <property type="component" value="Chromosome"/>
</dbReference>
<dbReference type="InterPro" id="IPR050376">
    <property type="entry name" value="Pterin-4-alpha-carb_dehyd"/>
</dbReference>
<protein>
    <recommendedName>
        <fullName evidence="4">Putative pterin-4-alpha-carbinolamine dehydratase</fullName>
        <shortName evidence="4">PHS</shortName>
        <ecNumber evidence="4">4.2.1.96</ecNumber>
    </recommendedName>
    <alternativeName>
        <fullName evidence="4">4-alpha-hydroxy-tetrahydropterin dehydratase</fullName>
    </alternativeName>
    <alternativeName>
        <fullName evidence="4">Pterin carbinolamine dehydratase</fullName>
        <shortName evidence="4">PCD</shortName>
    </alternativeName>
</protein>
<dbReference type="InterPro" id="IPR036428">
    <property type="entry name" value="PCD_sf"/>
</dbReference>
<comment type="similarity">
    <text evidence="2 4">Belongs to the pterin-4-alpha-carbinolamine dehydratase family.</text>
</comment>